<feature type="domain" description="TRNA-binding" evidence="17">
    <location>
        <begin position="10"/>
        <end position="110"/>
    </location>
</feature>
<proteinExistence type="predicted"/>
<evidence type="ECO:0000256" key="2">
    <source>
        <dbReference type="ARBA" id="ARBA00004496"/>
    </source>
</evidence>
<dbReference type="Proteomes" id="UP000808388">
    <property type="component" value="Unassembled WGS sequence"/>
</dbReference>
<keyword evidence="13" id="KW-0030">Aminoacyl-tRNA synthetase</keyword>
<keyword evidence="6" id="KW-0963">Cytoplasm</keyword>
<dbReference type="GO" id="GO:0000049">
    <property type="term" value="F:tRNA binding"/>
    <property type="evidence" value="ECO:0007669"/>
    <property type="project" value="UniProtKB-UniRule"/>
</dbReference>
<evidence type="ECO:0000256" key="14">
    <source>
        <dbReference type="ARBA" id="ARBA00030904"/>
    </source>
</evidence>
<keyword evidence="10" id="KW-0067">ATP-binding</keyword>
<evidence type="ECO:0000256" key="8">
    <source>
        <dbReference type="ARBA" id="ARBA00022598"/>
    </source>
</evidence>
<keyword evidence="9" id="KW-0547">Nucleotide-binding</keyword>
<comment type="function">
    <text evidence="1">Is required not only for elongation of protein synthesis but also for the initiation of all mRNA translation through initiator tRNA(fMet) aminoacylation.</text>
</comment>
<dbReference type="InterPro" id="IPR051270">
    <property type="entry name" value="Tyrosine-tRNA_ligase_regulator"/>
</dbReference>
<dbReference type="Pfam" id="PF01588">
    <property type="entry name" value="tRNA_bind"/>
    <property type="match status" value="1"/>
</dbReference>
<dbReference type="GO" id="GO:0005737">
    <property type="term" value="C:cytoplasm"/>
    <property type="evidence" value="ECO:0007669"/>
    <property type="project" value="UniProtKB-SubCell"/>
</dbReference>
<comment type="catalytic activity">
    <reaction evidence="15">
        <text>tRNA(Met) + L-methionine + ATP = L-methionyl-tRNA(Met) + AMP + diphosphate</text>
        <dbReference type="Rhea" id="RHEA:13481"/>
        <dbReference type="Rhea" id="RHEA-COMP:9667"/>
        <dbReference type="Rhea" id="RHEA-COMP:9698"/>
        <dbReference type="ChEBI" id="CHEBI:30616"/>
        <dbReference type="ChEBI" id="CHEBI:33019"/>
        <dbReference type="ChEBI" id="CHEBI:57844"/>
        <dbReference type="ChEBI" id="CHEBI:78442"/>
        <dbReference type="ChEBI" id="CHEBI:78530"/>
        <dbReference type="ChEBI" id="CHEBI:456215"/>
        <dbReference type="EC" id="6.1.1.10"/>
    </reaction>
</comment>
<evidence type="ECO:0000256" key="12">
    <source>
        <dbReference type="ARBA" id="ARBA00022917"/>
    </source>
</evidence>
<evidence type="ECO:0000256" key="13">
    <source>
        <dbReference type="ARBA" id="ARBA00023146"/>
    </source>
</evidence>
<organism evidence="18 19">
    <name type="scientific">Candidatus Sungiibacteriota bacterium</name>
    <dbReference type="NCBI Taxonomy" id="2750080"/>
    <lineage>
        <taxon>Bacteria</taxon>
        <taxon>Candidatus Sungiibacteriota</taxon>
    </lineage>
</organism>
<keyword evidence="11 16" id="KW-0694">RNA-binding</keyword>
<evidence type="ECO:0000256" key="4">
    <source>
        <dbReference type="ARBA" id="ARBA00012838"/>
    </source>
</evidence>
<dbReference type="NCBIfam" id="TIGR00399">
    <property type="entry name" value="metG_C_term"/>
    <property type="match status" value="1"/>
</dbReference>
<dbReference type="PANTHER" id="PTHR11586:SF37">
    <property type="entry name" value="TRNA-BINDING DOMAIN-CONTAINING PROTEIN"/>
    <property type="match status" value="1"/>
</dbReference>
<gene>
    <name evidence="18" type="primary">metG</name>
    <name evidence="18" type="ORF">HY220_03650</name>
</gene>
<dbReference type="PANTHER" id="PTHR11586">
    <property type="entry name" value="TRNA-AMINOACYLATION COFACTOR ARC1 FAMILY MEMBER"/>
    <property type="match status" value="1"/>
</dbReference>
<dbReference type="InterPro" id="IPR004495">
    <property type="entry name" value="Met-tRNA-synth_bsu_C"/>
</dbReference>
<comment type="caution">
    <text evidence="18">The sequence shown here is derived from an EMBL/GenBank/DDBJ whole genome shotgun (WGS) entry which is preliminary data.</text>
</comment>
<dbReference type="CDD" id="cd02800">
    <property type="entry name" value="tRNA_bind_EcMetRS_like"/>
    <property type="match status" value="1"/>
</dbReference>
<dbReference type="EMBL" id="JACQCQ010000013">
    <property type="protein sequence ID" value="MBI3627805.1"/>
    <property type="molecule type" value="Genomic_DNA"/>
</dbReference>
<accession>A0A9D6QVS7</accession>
<dbReference type="AlphaFoldDB" id="A0A9D6QVS7"/>
<evidence type="ECO:0000256" key="9">
    <source>
        <dbReference type="ARBA" id="ARBA00022741"/>
    </source>
</evidence>
<evidence type="ECO:0000313" key="18">
    <source>
        <dbReference type="EMBL" id="MBI3627805.1"/>
    </source>
</evidence>
<dbReference type="PROSITE" id="PS50886">
    <property type="entry name" value="TRBD"/>
    <property type="match status" value="1"/>
</dbReference>
<comment type="subunit">
    <text evidence="3">Homodimer.</text>
</comment>
<evidence type="ECO:0000256" key="7">
    <source>
        <dbReference type="ARBA" id="ARBA00022555"/>
    </source>
</evidence>
<evidence type="ECO:0000256" key="16">
    <source>
        <dbReference type="PROSITE-ProRule" id="PRU00209"/>
    </source>
</evidence>
<dbReference type="GO" id="GO:0004825">
    <property type="term" value="F:methionine-tRNA ligase activity"/>
    <property type="evidence" value="ECO:0007669"/>
    <property type="project" value="UniProtKB-EC"/>
</dbReference>
<dbReference type="InterPro" id="IPR002547">
    <property type="entry name" value="tRNA-bd_dom"/>
</dbReference>
<dbReference type="FunFam" id="2.40.50.140:FF:000042">
    <property type="entry name" value="Methionine--tRNA ligase"/>
    <property type="match status" value="1"/>
</dbReference>
<sequence length="110" mass="12003">MLFDVISIAEFRNVELKIAKIIFAERLEASDKLIRLEVDLGSEKRQIIAGIGKAYDPEHLIGKEIVVVANLEPRILMGLESQGMVLAASSSGVISLLTPDQEIESGSLIQ</sequence>
<name>A0A9D6QVS7_9BACT</name>
<evidence type="ECO:0000256" key="5">
    <source>
        <dbReference type="ARBA" id="ARBA00018753"/>
    </source>
</evidence>
<keyword evidence="12" id="KW-0648">Protein biosynthesis</keyword>
<comment type="subcellular location">
    <subcellularLocation>
        <location evidence="2">Cytoplasm</location>
    </subcellularLocation>
</comment>
<keyword evidence="8 18" id="KW-0436">Ligase</keyword>
<evidence type="ECO:0000256" key="15">
    <source>
        <dbReference type="ARBA" id="ARBA00047364"/>
    </source>
</evidence>
<dbReference type="InterPro" id="IPR012340">
    <property type="entry name" value="NA-bd_OB-fold"/>
</dbReference>
<evidence type="ECO:0000259" key="17">
    <source>
        <dbReference type="PROSITE" id="PS50886"/>
    </source>
</evidence>
<dbReference type="GO" id="GO:0006431">
    <property type="term" value="P:methionyl-tRNA aminoacylation"/>
    <property type="evidence" value="ECO:0007669"/>
    <property type="project" value="InterPro"/>
</dbReference>
<evidence type="ECO:0000256" key="11">
    <source>
        <dbReference type="ARBA" id="ARBA00022884"/>
    </source>
</evidence>
<evidence type="ECO:0000313" key="19">
    <source>
        <dbReference type="Proteomes" id="UP000808388"/>
    </source>
</evidence>
<dbReference type="Gene3D" id="2.40.50.140">
    <property type="entry name" value="Nucleic acid-binding proteins"/>
    <property type="match status" value="1"/>
</dbReference>
<evidence type="ECO:0000256" key="1">
    <source>
        <dbReference type="ARBA" id="ARBA00003314"/>
    </source>
</evidence>
<evidence type="ECO:0000256" key="10">
    <source>
        <dbReference type="ARBA" id="ARBA00022840"/>
    </source>
</evidence>
<keyword evidence="7 16" id="KW-0820">tRNA-binding</keyword>
<reference evidence="18" key="1">
    <citation type="submission" date="2020-07" db="EMBL/GenBank/DDBJ databases">
        <title>Huge and variable diversity of episymbiotic CPR bacteria and DPANN archaea in groundwater ecosystems.</title>
        <authorList>
            <person name="He C.Y."/>
            <person name="Keren R."/>
            <person name="Whittaker M."/>
            <person name="Farag I.F."/>
            <person name="Doudna J."/>
            <person name="Cate J.H.D."/>
            <person name="Banfield J.F."/>
        </authorList>
    </citation>
    <scope>NUCLEOTIDE SEQUENCE</scope>
    <source>
        <strain evidence="18">NC_groundwater_972_Pr1_S-0.2um_49_27</strain>
    </source>
</reference>
<protein>
    <recommendedName>
        <fullName evidence="5">Methionine--tRNA ligase</fullName>
        <ecNumber evidence="4">6.1.1.10</ecNumber>
    </recommendedName>
    <alternativeName>
        <fullName evidence="14">Methionyl-tRNA synthetase</fullName>
    </alternativeName>
</protein>
<evidence type="ECO:0000256" key="3">
    <source>
        <dbReference type="ARBA" id="ARBA00011738"/>
    </source>
</evidence>
<dbReference type="GO" id="GO:0005524">
    <property type="term" value="F:ATP binding"/>
    <property type="evidence" value="ECO:0007669"/>
    <property type="project" value="UniProtKB-KW"/>
</dbReference>
<dbReference type="EC" id="6.1.1.10" evidence="4"/>
<evidence type="ECO:0000256" key="6">
    <source>
        <dbReference type="ARBA" id="ARBA00022490"/>
    </source>
</evidence>
<dbReference type="SUPFAM" id="SSF50249">
    <property type="entry name" value="Nucleic acid-binding proteins"/>
    <property type="match status" value="1"/>
</dbReference>